<dbReference type="RefSeq" id="WP_036710364.1">
    <property type="nucleotide sequence ID" value="NZ_BORW01000002.1"/>
</dbReference>
<dbReference type="InterPro" id="IPR050624">
    <property type="entry name" value="HTH-type_Tx_Regulator"/>
</dbReference>
<dbReference type="InterPro" id="IPR009057">
    <property type="entry name" value="Homeodomain-like_sf"/>
</dbReference>
<reference evidence="4 5" key="1">
    <citation type="submission" date="2021-03" db="EMBL/GenBank/DDBJ databases">
        <title>Antimicrobial resistance genes in bacteria isolated from Japanese honey, and their potential for conferring macrolide and lincosamide resistance in the American foulbrood pathogen Paenibacillus larvae.</title>
        <authorList>
            <person name="Okamoto M."/>
            <person name="Kumagai M."/>
            <person name="Kanamori H."/>
            <person name="Takamatsu D."/>
        </authorList>
    </citation>
    <scope>NUCLEOTIDE SEQUENCE [LARGE SCALE GENOMIC DNA]</scope>
    <source>
        <strain evidence="4 5">J21TS3</strain>
    </source>
</reference>
<dbReference type="Pfam" id="PF14278">
    <property type="entry name" value="TetR_C_8"/>
    <property type="match status" value="1"/>
</dbReference>
<dbReference type="PROSITE" id="PS50977">
    <property type="entry name" value="HTH_TETR_2"/>
    <property type="match status" value="1"/>
</dbReference>
<dbReference type="PANTHER" id="PTHR43479:SF23">
    <property type="entry name" value="HTH TETR-TYPE DOMAIN-CONTAINING PROTEIN"/>
    <property type="match status" value="1"/>
</dbReference>
<accession>A0ABQ4LS29</accession>
<dbReference type="InterPro" id="IPR039532">
    <property type="entry name" value="TetR_C_Firmicutes"/>
</dbReference>
<evidence type="ECO:0000259" key="3">
    <source>
        <dbReference type="PROSITE" id="PS50977"/>
    </source>
</evidence>
<feature type="domain" description="HTH tetR-type" evidence="3">
    <location>
        <begin position="14"/>
        <end position="74"/>
    </location>
</feature>
<proteinExistence type="predicted"/>
<dbReference type="PANTHER" id="PTHR43479">
    <property type="entry name" value="ACREF/ENVCD OPERON REPRESSOR-RELATED"/>
    <property type="match status" value="1"/>
</dbReference>
<dbReference type="EMBL" id="BORW01000002">
    <property type="protein sequence ID" value="GIO66059.1"/>
    <property type="molecule type" value="Genomic_DNA"/>
</dbReference>
<name>A0ABQ4LS29_9BACL</name>
<evidence type="ECO:0000256" key="2">
    <source>
        <dbReference type="PROSITE-ProRule" id="PRU00335"/>
    </source>
</evidence>
<comment type="caution">
    <text evidence="4">The sequence shown here is derived from an EMBL/GenBank/DDBJ whole genome shotgun (WGS) entry which is preliminary data.</text>
</comment>
<dbReference type="SUPFAM" id="SSF46689">
    <property type="entry name" value="Homeodomain-like"/>
    <property type="match status" value="1"/>
</dbReference>
<evidence type="ECO:0000313" key="5">
    <source>
        <dbReference type="Proteomes" id="UP000680638"/>
    </source>
</evidence>
<protein>
    <submittedName>
        <fullName evidence="4">TetR/AcrR family transcriptional regulator</fullName>
    </submittedName>
</protein>
<dbReference type="Pfam" id="PF00440">
    <property type="entry name" value="TetR_N"/>
    <property type="match status" value="1"/>
</dbReference>
<dbReference type="Proteomes" id="UP000680638">
    <property type="component" value="Unassembled WGS sequence"/>
</dbReference>
<sequence length="217" mass="25489">MASEQQQRIDPRVIRTQRLLKNALFDLLEEQNYEQVTVQDIADRATVKRATFYLHYNDKQDLVNQCIDELLAELSESIRNSNDDPIQFDFSSGQAHPIFIRMFKHVSERFRQYQALLVKNRIAAFTAGLLDVLHNFISEGINMTEPDDSNLSARREVVIKYVESAFLELIIWWVENQMPYKEEEMAEMLMNLSILGPYRVRPFDKIKQMENKNNPEG</sequence>
<evidence type="ECO:0000256" key="1">
    <source>
        <dbReference type="ARBA" id="ARBA00023125"/>
    </source>
</evidence>
<dbReference type="Gene3D" id="1.10.357.10">
    <property type="entry name" value="Tetracycline Repressor, domain 2"/>
    <property type="match status" value="1"/>
</dbReference>
<dbReference type="InterPro" id="IPR001647">
    <property type="entry name" value="HTH_TetR"/>
</dbReference>
<keyword evidence="1 2" id="KW-0238">DNA-binding</keyword>
<feature type="DNA-binding region" description="H-T-H motif" evidence="2">
    <location>
        <begin position="37"/>
        <end position="56"/>
    </location>
</feature>
<gene>
    <name evidence="4" type="ORF">J21TS3_08800</name>
</gene>
<evidence type="ECO:0000313" key="4">
    <source>
        <dbReference type="EMBL" id="GIO66059.1"/>
    </source>
</evidence>
<organism evidence="4 5">
    <name type="scientific">Paenibacillus cookii</name>
    <dbReference type="NCBI Taxonomy" id="157839"/>
    <lineage>
        <taxon>Bacteria</taxon>
        <taxon>Bacillati</taxon>
        <taxon>Bacillota</taxon>
        <taxon>Bacilli</taxon>
        <taxon>Bacillales</taxon>
        <taxon>Paenibacillaceae</taxon>
        <taxon>Paenibacillus</taxon>
    </lineage>
</organism>
<keyword evidence="5" id="KW-1185">Reference proteome</keyword>